<dbReference type="InterPro" id="IPR007492">
    <property type="entry name" value="LytTR_DNA-bd_dom"/>
</dbReference>
<dbReference type="SUPFAM" id="SSF52172">
    <property type="entry name" value="CheY-like"/>
    <property type="match status" value="1"/>
</dbReference>
<evidence type="ECO:0000259" key="2">
    <source>
        <dbReference type="PROSITE" id="PS50110"/>
    </source>
</evidence>
<dbReference type="GO" id="GO:0000156">
    <property type="term" value="F:phosphorelay response regulator activity"/>
    <property type="evidence" value="ECO:0007669"/>
    <property type="project" value="TreeGrafter"/>
</dbReference>
<organism evidence="3 4">
    <name type="scientific">Dyadobacter chenwenxiniae</name>
    <dbReference type="NCBI Taxonomy" id="2906456"/>
    <lineage>
        <taxon>Bacteria</taxon>
        <taxon>Pseudomonadati</taxon>
        <taxon>Bacteroidota</taxon>
        <taxon>Cytophagia</taxon>
        <taxon>Cytophagales</taxon>
        <taxon>Spirosomataceae</taxon>
        <taxon>Dyadobacter</taxon>
    </lineage>
</organism>
<feature type="modified residue" description="4-aspartylphosphate" evidence="1">
    <location>
        <position position="61"/>
    </location>
</feature>
<sequence>MMNTKQLTAKIVIVDDEFFVRQTLVSMIANIPNAMVVGEAEDVGSGIELILEKEPDLILLDIKMPVRSGFDLLEELTHCQQQYGLIFVSGYPDEALTAVQKAAPYFHSDFVVKPIDPVILQTKFSIFYNKWQAAKEQESELAGLLETGIPQIAYKSDQLVFQNSQLFHCIDIDDILYCESANRQINVYCSQYEHINIPNTTLDAIERMLPADAFIRIGKSHILNKSAIRFIQKGNRPKCILARNGKSYEVQLYASNVEKVEQSYSITRK</sequence>
<dbReference type="PROSITE" id="PS50110">
    <property type="entry name" value="RESPONSE_REGULATORY"/>
    <property type="match status" value="1"/>
</dbReference>
<dbReference type="GO" id="GO:0003677">
    <property type="term" value="F:DNA binding"/>
    <property type="evidence" value="ECO:0007669"/>
    <property type="project" value="UniProtKB-KW"/>
</dbReference>
<dbReference type="EMBL" id="JAJTTC010000008">
    <property type="protein sequence ID" value="MCF0064760.1"/>
    <property type="molecule type" value="Genomic_DNA"/>
</dbReference>
<keyword evidence="3" id="KW-0238">DNA-binding</keyword>
<evidence type="ECO:0000256" key="1">
    <source>
        <dbReference type="PROSITE-ProRule" id="PRU00169"/>
    </source>
</evidence>
<dbReference type="SMART" id="SM00448">
    <property type="entry name" value="REC"/>
    <property type="match status" value="1"/>
</dbReference>
<dbReference type="Proteomes" id="UP001139000">
    <property type="component" value="Unassembled WGS sequence"/>
</dbReference>
<dbReference type="Gene3D" id="3.40.50.2300">
    <property type="match status" value="1"/>
</dbReference>
<dbReference type="InterPro" id="IPR051271">
    <property type="entry name" value="2C-system_Tx_regulators"/>
</dbReference>
<gene>
    <name evidence="3" type="ORF">LXM26_24830</name>
</gene>
<dbReference type="Pfam" id="PF00072">
    <property type="entry name" value="Response_reg"/>
    <property type="match status" value="1"/>
</dbReference>
<reference evidence="3" key="1">
    <citation type="submission" date="2021-12" db="EMBL/GenBank/DDBJ databases">
        <title>Novel species in genus Dyadobacter.</title>
        <authorList>
            <person name="Ma C."/>
        </authorList>
    </citation>
    <scope>NUCLEOTIDE SEQUENCE</scope>
    <source>
        <strain evidence="3">LJ419</strain>
    </source>
</reference>
<dbReference type="RefSeq" id="WP_234657729.1">
    <property type="nucleotide sequence ID" value="NZ_CP094997.1"/>
</dbReference>
<dbReference type="Gene3D" id="2.40.50.1020">
    <property type="entry name" value="LytTr DNA-binding domain"/>
    <property type="match status" value="1"/>
</dbReference>
<dbReference type="SMART" id="SM00850">
    <property type="entry name" value="LytTR"/>
    <property type="match status" value="1"/>
</dbReference>
<evidence type="ECO:0000313" key="3">
    <source>
        <dbReference type="EMBL" id="MCF0064760.1"/>
    </source>
</evidence>
<dbReference type="AlphaFoldDB" id="A0A9X1PQQ3"/>
<evidence type="ECO:0000313" key="4">
    <source>
        <dbReference type="Proteomes" id="UP001139000"/>
    </source>
</evidence>
<keyword evidence="1" id="KW-0597">Phosphoprotein</keyword>
<proteinExistence type="predicted"/>
<feature type="domain" description="Response regulatory" evidence="2">
    <location>
        <begin position="10"/>
        <end position="128"/>
    </location>
</feature>
<accession>A0A9X1PQQ3</accession>
<dbReference type="PANTHER" id="PTHR45526:SF1">
    <property type="entry name" value="TRANSCRIPTIONAL REGULATORY PROTEIN DCUR-RELATED"/>
    <property type="match status" value="1"/>
</dbReference>
<keyword evidence="4" id="KW-1185">Reference proteome</keyword>
<dbReference type="InterPro" id="IPR001789">
    <property type="entry name" value="Sig_transdc_resp-reg_receiver"/>
</dbReference>
<protein>
    <submittedName>
        <fullName evidence="3">LytTR family DNA-binding domain-containing protein</fullName>
    </submittedName>
</protein>
<comment type="caution">
    <text evidence="3">The sequence shown here is derived from an EMBL/GenBank/DDBJ whole genome shotgun (WGS) entry which is preliminary data.</text>
</comment>
<name>A0A9X1PQQ3_9BACT</name>
<dbReference type="PANTHER" id="PTHR45526">
    <property type="entry name" value="TRANSCRIPTIONAL REGULATORY PROTEIN DPIA"/>
    <property type="match status" value="1"/>
</dbReference>
<dbReference type="Pfam" id="PF04397">
    <property type="entry name" value="LytTR"/>
    <property type="match status" value="1"/>
</dbReference>
<dbReference type="InterPro" id="IPR011006">
    <property type="entry name" value="CheY-like_superfamily"/>
</dbReference>